<sequence length="211" mass="23383">MRLTTLTSKFLGELDRQTDNLIKVFNSKGGDAGRKMAAIMAQMDNNEDINEVNPLGREDKVGWVLAPIRPHDARDDISHLNNKNLTLSRESTHKHDIDSREAEADITDKTMGIYTVRAEGHGPVGPGDGRFADVGVVLEGMEVLHNLQCQPCMCDALWTDLCTQLELFKKPEAYFRGVPENLDGPGLNQTVTKSACTETQIAPVIWLTVMH</sequence>
<dbReference type="AlphaFoldDB" id="A0A1A8H235"/>
<reference evidence="1" key="1">
    <citation type="submission" date="2016-05" db="EMBL/GenBank/DDBJ databases">
        <authorList>
            <person name="Lavstsen T."/>
            <person name="Jespersen J.S."/>
        </authorList>
    </citation>
    <scope>NUCLEOTIDE SEQUENCE</scope>
    <source>
        <tissue evidence="1">Brain</tissue>
    </source>
</reference>
<organism evidence="1">
    <name type="scientific">Nothobranchius korthausae</name>
    <dbReference type="NCBI Taxonomy" id="1143690"/>
    <lineage>
        <taxon>Eukaryota</taxon>
        <taxon>Metazoa</taxon>
        <taxon>Chordata</taxon>
        <taxon>Craniata</taxon>
        <taxon>Vertebrata</taxon>
        <taxon>Euteleostomi</taxon>
        <taxon>Actinopterygii</taxon>
        <taxon>Neopterygii</taxon>
        <taxon>Teleostei</taxon>
        <taxon>Neoteleostei</taxon>
        <taxon>Acanthomorphata</taxon>
        <taxon>Ovalentaria</taxon>
        <taxon>Atherinomorphae</taxon>
        <taxon>Cyprinodontiformes</taxon>
        <taxon>Nothobranchiidae</taxon>
        <taxon>Nothobranchius</taxon>
    </lineage>
</organism>
<protein>
    <submittedName>
        <fullName evidence="1">Si:dkeyp-101e12.1</fullName>
    </submittedName>
</protein>
<gene>
    <name evidence="1" type="primary">SI:DKEYP-101E12.1</name>
</gene>
<accession>A0A1A8H235</accession>
<dbReference type="EMBL" id="HAEC01010035">
    <property type="protein sequence ID" value="SBQ78251.1"/>
    <property type="molecule type" value="Transcribed_RNA"/>
</dbReference>
<name>A0A1A8H235_9TELE</name>
<proteinExistence type="predicted"/>
<reference evidence="1" key="2">
    <citation type="submission" date="2016-06" db="EMBL/GenBank/DDBJ databases">
        <title>The genome of a short-lived fish provides insights into sex chromosome evolution and the genetic control of aging.</title>
        <authorList>
            <person name="Reichwald K."/>
            <person name="Felder M."/>
            <person name="Petzold A."/>
            <person name="Koch P."/>
            <person name="Groth M."/>
            <person name="Platzer M."/>
        </authorList>
    </citation>
    <scope>NUCLEOTIDE SEQUENCE</scope>
    <source>
        <tissue evidence="1">Brain</tissue>
    </source>
</reference>
<evidence type="ECO:0000313" key="1">
    <source>
        <dbReference type="EMBL" id="SBQ78251.1"/>
    </source>
</evidence>